<sequence length="244" mass="27699">MFTSPIQAGNKSAIGLVGWVSQLLLLALLMSLAIWAARWGWAEVLAAEPRDVMERWKSGQAMPSDEELGRLDDLLARAQALNSQNADIAFDQGRFSEWMAAQYPLWTEKAHKHRGEAIEKFRRALDLRPTWGLAWVHLANSLILNQQLYAGGLDALEKAAVMAPLEAPVQQRVIWLGLSQWQVMDDELRGRMRSVVAAAFEHQQRLTIKIIVDFKLENEIAALFVGERLQLLLHKELMKRKARK</sequence>
<proteinExistence type="predicted"/>
<protein>
    <submittedName>
        <fullName evidence="1">Uncharacterized protein</fullName>
    </submittedName>
</protein>
<reference evidence="1" key="1">
    <citation type="submission" date="2018-06" db="EMBL/GenBank/DDBJ databases">
        <authorList>
            <person name="Zhirakovskaya E."/>
        </authorList>
    </citation>
    <scope>NUCLEOTIDE SEQUENCE</scope>
</reference>
<dbReference type="EMBL" id="UOFX01000023">
    <property type="protein sequence ID" value="VAX07323.1"/>
    <property type="molecule type" value="Genomic_DNA"/>
</dbReference>
<gene>
    <name evidence="1" type="ORF">MNBD_GAMMA26-2624</name>
</gene>
<dbReference type="AlphaFoldDB" id="A0A3B1B5Z8"/>
<name>A0A3B1B5Z8_9ZZZZ</name>
<evidence type="ECO:0000313" key="1">
    <source>
        <dbReference type="EMBL" id="VAX07323.1"/>
    </source>
</evidence>
<accession>A0A3B1B5Z8</accession>
<dbReference type="InterPro" id="IPR011990">
    <property type="entry name" value="TPR-like_helical_dom_sf"/>
</dbReference>
<organism evidence="1">
    <name type="scientific">hydrothermal vent metagenome</name>
    <dbReference type="NCBI Taxonomy" id="652676"/>
    <lineage>
        <taxon>unclassified sequences</taxon>
        <taxon>metagenomes</taxon>
        <taxon>ecological metagenomes</taxon>
    </lineage>
</organism>
<dbReference type="SUPFAM" id="SSF48452">
    <property type="entry name" value="TPR-like"/>
    <property type="match status" value="1"/>
</dbReference>
<dbReference type="Gene3D" id="1.25.40.10">
    <property type="entry name" value="Tetratricopeptide repeat domain"/>
    <property type="match status" value="1"/>
</dbReference>